<organism evidence="7 8">
    <name type="scientific">Desulfocucumis palustris</name>
    <dbReference type="NCBI Taxonomy" id="1898651"/>
    <lineage>
        <taxon>Bacteria</taxon>
        <taxon>Bacillati</taxon>
        <taxon>Bacillota</taxon>
        <taxon>Clostridia</taxon>
        <taxon>Eubacteriales</taxon>
        <taxon>Desulfocucumaceae</taxon>
        <taxon>Desulfocucumis</taxon>
    </lineage>
</organism>
<dbReference type="InterPro" id="IPR009695">
    <property type="entry name" value="Diacylglyc_glucosyltr_N"/>
</dbReference>
<dbReference type="Proteomes" id="UP000239549">
    <property type="component" value="Unassembled WGS sequence"/>
</dbReference>
<dbReference type="EMBL" id="BFAV01000045">
    <property type="protein sequence ID" value="GBF32670.1"/>
    <property type="molecule type" value="Genomic_DNA"/>
</dbReference>
<keyword evidence="4" id="KW-0808">Transferase</keyword>
<evidence type="ECO:0000313" key="8">
    <source>
        <dbReference type="Proteomes" id="UP000239549"/>
    </source>
</evidence>
<protein>
    <submittedName>
        <fullName evidence="7">Monogalactosyldiacylglycerol synthase</fullName>
    </submittedName>
</protein>
<dbReference type="InterPro" id="IPR007235">
    <property type="entry name" value="Glyco_trans_28_C"/>
</dbReference>
<evidence type="ECO:0000256" key="4">
    <source>
        <dbReference type="ARBA" id="ARBA00022679"/>
    </source>
</evidence>
<dbReference type="Pfam" id="PF06925">
    <property type="entry name" value="MGDG_synth"/>
    <property type="match status" value="1"/>
</dbReference>
<dbReference type="InterPro" id="IPR050519">
    <property type="entry name" value="Glycosyltransf_28_UgtP"/>
</dbReference>
<evidence type="ECO:0000256" key="3">
    <source>
        <dbReference type="ARBA" id="ARBA00022676"/>
    </source>
</evidence>
<evidence type="ECO:0000259" key="5">
    <source>
        <dbReference type="Pfam" id="PF04101"/>
    </source>
</evidence>
<feature type="domain" description="Diacylglycerol glucosyltransferase N-terminal" evidence="6">
    <location>
        <begin position="19"/>
        <end position="189"/>
    </location>
</feature>
<comment type="similarity">
    <text evidence="2">Belongs to the glycosyltransferase 28 family.</text>
</comment>
<dbReference type="GO" id="GO:0016020">
    <property type="term" value="C:membrane"/>
    <property type="evidence" value="ECO:0007669"/>
    <property type="project" value="UniProtKB-SubCell"/>
</dbReference>
<proteinExistence type="inferred from homology"/>
<dbReference type="GO" id="GO:0009247">
    <property type="term" value="P:glycolipid biosynthetic process"/>
    <property type="evidence" value="ECO:0007669"/>
    <property type="project" value="InterPro"/>
</dbReference>
<comment type="subcellular location">
    <subcellularLocation>
        <location evidence="1">Membrane</location>
    </subcellularLocation>
</comment>
<dbReference type="AlphaFoldDB" id="A0A2L2X9F7"/>
<evidence type="ECO:0000259" key="6">
    <source>
        <dbReference type="Pfam" id="PF06925"/>
    </source>
</evidence>
<dbReference type="PANTHER" id="PTHR43025:SF3">
    <property type="entry name" value="MONOGALACTOSYLDIACYLGLYCEROL SYNTHASE 1, CHLOROPLASTIC"/>
    <property type="match status" value="1"/>
</dbReference>
<evidence type="ECO:0000256" key="1">
    <source>
        <dbReference type="ARBA" id="ARBA00004370"/>
    </source>
</evidence>
<sequence length="389" mass="42477">MMAMLERVVILSVTAGTGHMQAAEAIKSAILEKNPRAEVTVLDTFRYTSPFLEKVVLGTYMEMIKITPVVYGYLYRRAEKGQPLSGFAKNEFTRIMNRFSAAKLIDFLEVKKPQAVICTHPFPLGILATQRRQKRFSPLIAGVLTDYTVHSYWVFPEVDCYLAAAPELVGEFGYYHIPPEKVYPTGIPIELKFSVRLDKTGIRKKLGLSPGLPTILVMGGGLGMGSVAETVKALGTGTDSCQLLVVAGKNQQLRWKIERLAGDLVNPVKVFGYVDNVNELMTASDLMVGKAGGLTCAEAMAKGLPMFIYDPLPGQEERNAEFLVAAGAAVKISRDGDLVKQVTDSIKYPARLEGMSRSALTLAKPDAAREAAGLITEMYAEPAGRIKCF</sequence>
<comment type="caution">
    <text evidence="7">The sequence shown here is derived from an EMBL/GenBank/DDBJ whole genome shotgun (WGS) entry which is preliminary data.</text>
</comment>
<accession>A0A2L2X9F7</accession>
<name>A0A2L2X9F7_9FIRM</name>
<evidence type="ECO:0000256" key="2">
    <source>
        <dbReference type="ARBA" id="ARBA00006962"/>
    </source>
</evidence>
<keyword evidence="3" id="KW-0328">Glycosyltransferase</keyword>
<keyword evidence="8" id="KW-1185">Reference proteome</keyword>
<dbReference type="GO" id="GO:0016758">
    <property type="term" value="F:hexosyltransferase activity"/>
    <property type="evidence" value="ECO:0007669"/>
    <property type="project" value="InterPro"/>
</dbReference>
<dbReference type="PANTHER" id="PTHR43025">
    <property type="entry name" value="MONOGALACTOSYLDIACYLGLYCEROL SYNTHASE"/>
    <property type="match status" value="1"/>
</dbReference>
<dbReference type="SUPFAM" id="SSF53756">
    <property type="entry name" value="UDP-Glycosyltransferase/glycogen phosphorylase"/>
    <property type="match status" value="1"/>
</dbReference>
<dbReference type="Gene3D" id="3.40.50.2000">
    <property type="entry name" value="Glycogen Phosphorylase B"/>
    <property type="match status" value="1"/>
</dbReference>
<reference evidence="8" key="1">
    <citation type="submission" date="2018-02" db="EMBL/GenBank/DDBJ databases">
        <title>Genome sequence of Desulfocucumis palustris strain NAW-5.</title>
        <authorList>
            <person name="Watanabe M."/>
            <person name="Kojima H."/>
            <person name="Fukui M."/>
        </authorList>
    </citation>
    <scope>NUCLEOTIDE SEQUENCE [LARGE SCALE GENOMIC DNA]</scope>
    <source>
        <strain evidence="8">NAW-5</strain>
    </source>
</reference>
<gene>
    <name evidence="7" type="ORF">DCCM_0866</name>
</gene>
<dbReference type="Pfam" id="PF04101">
    <property type="entry name" value="Glyco_tran_28_C"/>
    <property type="match status" value="1"/>
</dbReference>
<evidence type="ECO:0000313" key="7">
    <source>
        <dbReference type="EMBL" id="GBF32670.1"/>
    </source>
</evidence>
<feature type="domain" description="Glycosyl transferase family 28 C-terminal" evidence="5">
    <location>
        <begin position="214"/>
        <end position="369"/>
    </location>
</feature>
<dbReference type="RefSeq" id="WP_231702643.1">
    <property type="nucleotide sequence ID" value="NZ_BFAV01000045.1"/>
</dbReference>